<proteinExistence type="predicted"/>
<dbReference type="EMBL" id="RXIC02000495">
    <property type="protein sequence ID" value="KAB1199107.1"/>
    <property type="molecule type" value="Genomic_DNA"/>
</dbReference>
<keyword evidence="2" id="KW-1185">Reference proteome</keyword>
<name>A0A6A1UGT9_9ROSI</name>
<sequence length="57" mass="6554">MGLPKWERSMVEEERTGEVFVNENCNTAMQWAFPSFNVALKGVSHILLTIGQPRQKF</sequence>
<dbReference type="AlphaFoldDB" id="A0A6A1UGT9"/>
<dbReference type="OrthoDB" id="5966500at2759"/>
<evidence type="ECO:0000313" key="1">
    <source>
        <dbReference type="EMBL" id="KAB1199107.1"/>
    </source>
</evidence>
<dbReference type="Proteomes" id="UP000516437">
    <property type="component" value="Unassembled WGS sequence"/>
</dbReference>
<comment type="caution">
    <text evidence="1">The sequence shown here is derived from an EMBL/GenBank/DDBJ whole genome shotgun (WGS) entry which is preliminary data.</text>
</comment>
<gene>
    <name evidence="1" type="ORF">CJ030_MR0G027275</name>
</gene>
<evidence type="ECO:0000313" key="2">
    <source>
        <dbReference type="Proteomes" id="UP000516437"/>
    </source>
</evidence>
<accession>A0A6A1UGT9</accession>
<organism evidence="1 2">
    <name type="scientific">Morella rubra</name>
    <name type="common">Chinese bayberry</name>
    <dbReference type="NCBI Taxonomy" id="262757"/>
    <lineage>
        <taxon>Eukaryota</taxon>
        <taxon>Viridiplantae</taxon>
        <taxon>Streptophyta</taxon>
        <taxon>Embryophyta</taxon>
        <taxon>Tracheophyta</taxon>
        <taxon>Spermatophyta</taxon>
        <taxon>Magnoliopsida</taxon>
        <taxon>eudicotyledons</taxon>
        <taxon>Gunneridae</taxon>
        <taxon>Pentapetalae</taxon>
        <taxon>rosids</taxon>
        <taxon>fabids</taxon>
        <taxon>Fagales</taxon>
        <taxon>Myricaceae</taxon>
        <taxon>Morella</taxon>
    </lineage>
</organism>
<protein>
    <submittedName>
        <fullName evidence="1">Uncharacterized protein</fullName>
    </submittedName>
</protein>
<reference evidence="1 2" key="1">
    <citation type="journal article" date="2019" name="Plant Biotechnol. J.">
        <title>The red bayberry genome and genetic basis of sex determination.</title>
        <authorList>
            <person name="Jia H.M."/>
            <person name="Jia H.J."/>
            <person name="Cai Q.L."/>
            <person name="Wang Y."/>
            <person name="Zhao H.B."/>
            <person name="Yang W.F."/>
            <person name="Wang G.Y."/>
            <person name="Li Y.H."/>
            <person name="Zhan D.L."/>
            <person name="Shen Y.T."/>
            <person name="Niu Q.F."/>
            <person name="Chang L."/>
            <person name="Qiu J."/>
            <person name="Zhao L."/>
            <person name="Xie H.B."/>
            <person name="Fu W.Y."/>
            <person name="Jin J."/>
            <person name="Li X.W."/>
            <person name="Jiao Y."/>
            <person name="Zhou C.C."/>
            <person name="Tu T."/>
            <person name="Chai C.Y."/>
            <person name="Gao J.L."/>
            <person name="Fan L.J."/>
            <person name="van de Weg E."/>
            <person name="Wang J.Y."/>
            <person name="Gao Z.S."/>
        </authorList>
    </citation>
    <scope>NUCLEOTIDE SEQUENCE [LARGE SCALE GENOMIC DNA]</scope>
    <source>
        <tissue evidence="1">Leaves</tissue>
    </source>
</reference>